<feature type="compositionally biased region" description="Basic residues" evidence="1">
    <location>
        <begin position="7"/>
        <end position="23"/>
    </location>
</feature>
<dbReference type="EMBL" id="JABWRB020000003">
    <property type="protein sequence ID" value="MBV4498060.1"/>
    <property type="molecule type" value="Genomic_DNA"/>
</dbReference>
<evidence type="ECO:0000256" key="1">
    <source>
        <dbReference type="SAM" id="MobiDB-lite"/>
    </source>
</evidence>
<organism evidence="2">
    <name type="scientific">Pseudomonas zanjanensis</name>
    <dbReference type="NCBI Taxonomy" id="2745496"/>
    <lineage>
        <taxon>Bacteria</taxon>
        <taxon>Pseudomonadati</taxon>
        <taxon>Pseudomonadota</taxon>
        <taxon>Gammaproteobacteria</taxon>
        <taxon>Pseudomonadales</taxon>
        <taxon>Pseudomonadaceae</taxon>
        <taxon>Pseudomonas</taxon>
    </lineage>
</organism>
<dbReference type="RefSeq" id="WP_186707261.1">
    <property type="nucleotide sequence ID" value="NZ_JABWRB020000003.1"/>
</dbReference>
<reference evidence="2 4" key="1">
    <citation type="journal article" date="2020" name="Microorganisms">
        <title>Reliable Identification of Environmental Pseudomonas Isolates Using the rpoD Gene.</title>
        <authorList>
            <consortium name="The Broad Institute Genome Sequencing Platform"/>
            <person name="Girard L."/>
            <person name="Lood C."/>
            <person name="Rokni-Zadeh H."/>
            <person name="van Noort V."/>
            <person name="Lavigne R."/>
            <person name="De Mot R."/>
        </authorList>
    </citation>
    <scope>NUCLEOTIDE SEQUENCE</scope>
    <source>
        <strain evidence="2 4">SWRI12</strain>
    </source>
</reference>
<name>A0A923FGZ8_9PSED</name>
<evidence type="ECO:0000313" key="3">
    <source>
        <dbReference type="EMBL" id="MBV4498060.1"/>
    </source>
</evidence>
<dbReference type="EMBL" id="JABWRB010000021">
    <property type="protein sequence ID" value="MBC3391316.1"/>
    <property type="molecule type" value="Genomic_DNA"/>
</dbReference>
<dbReference type="AlphaFoldDB" id="A0A923FGZ8"/>
<evidence type="ECO:0000313" key="4">
    <source>
        <dbReference type="Proteomes" id="UP000636518"/>
    </source>
</evidence>
<gene>
    <name evidence="3" type="ORF">HU715_022190</name>
    <name evidence="2" type="ORF">HU715_16785</name>
</gene>
<reference evidence="3" key="3">
    <citation type="submission" date="2021-06" db="EMBL/GenBank/DDBJ databases">
        <title>Updating the genus Pseudomonas: Description of 43 new species and partition of the Pseudomonas putida group.</title>
        <authorList>
            <person name="Girard L."/>
            <person name="Lood C."/>
            <person name="Vandamme P."/>
            <person name="Rokni-Zadeh H."/>
            <person name="Van Noort V."/>
            <person name="Hofte M."/>
            <person name="Lavigne R."/>
            <person name="De Mot R."/>
        </authorList>
    </citation>
    <scope>NUCLEOTIDE SEQUENCE</scope>
    <source>
        <strain evidence="3">SWRI12</strain>
    </source>
</reference>
<reference evidence="2" key="2">
    <citation type="submission" date="2020-07" db="EMBL/GenBank/DDBJ databases">
        <authorList>
            <person name="Lood C."/>
            <person name="Girard L."/>
        </authorList>
    </citation>
    <scope>NUCLEOTIDE SEQUENCE</scope>
    <source>
        <strain evidence="2">SWRI12</strain>
    </source>
</reference>
<protein>
    <submittedName>
        <fullName evidence="2">Uncharacterized protein</fullName>
    </submittedName>
</protein>
<sequence>MASANKQQKRAKRAKAKAKQIRVSRAKPAAATFDLPEYDDPYFLDALQDEFAERPRDFLSLFYEMRDAEEEAGRIDMMVRMMALLLAMTNEQPELLDNENAENETMAVQILTENTLVAYRKWADDIDQEAAEDWLHSPEVQADFVTAQASFKEVLKILWDLEDAPE</sequence>
<accession>A0A923FGZ8</accession>
<feature type="region of interest" description="Disordered" evidence="1">
    <location>
        <begin position="1"/>
        <end position="23"/>
    </location>
</feature>
<evidence type="ECO:0000313" key="2">
    <source>
        <dbReference type="EMBL" id="MBC3391316.1"/>
    </source>
</evidence>
<dbReference type="Proteomes" id="UP000636518">
    <property type="component" value="Unassembled WGS sequence"/>
</dbReference>
<proteinExistence type="predicted"/>
<comment type="caution">
    <text evidence="2">The sequence shown here is derived from an EMBL/GenBank/DDBJ whole genome shotgun (WGS) entry which is preliminary data.</text>
</comment>
<keyword evidence="4" id="KW-1185">Reference proteome</keyword>